<reference evidence="2" key="1">
    <citation type="journal article" date="2015" name="Nat. Genet.">
        <title>The pineapple genome and the evolution of CAM photosynthesis.</title>
        <authorList>
            <person name="Ming R."/>
            <person name="VanBuren R."/>
            <person name="Wai C.M."/>
            <person name="Tang H."/>
            <person name="Schatz M.C."/>
            <person name="Bowers J.E."/>
            <person name="Lyons E."/>
            <person name="Wang M.L."/>
            <person name="Chen J."/>
            <person name="Biggers E."/>
            <person name="Zhang J."/>
            <person name="Huang L."/>
            <person name="Zhang L."/>
            <person name="Miao W."/>
            <person name="Zhang J."/>
            <person name="Ye Z."/>
            <person name="Miao C."/>
            <person name="Lin Z."/>
            <person name="Wang H."/>
            <person name="Zhou H."/>
            <person name="Yim W.C."/>
            <person name="Priest H.D."/>
            <person name="Zheng C."/>
            <person name="Woodhouse M."/>
            <person name="Edger P.P."/>
            <person name="Guyot R."/>
            <person name="Guo H.B."/>
            <person name="Guo H."/>
            <person name="Zheng G."/>
            <person name="Singh R."/>
            <person name="Sharma A."/>
            <person name="Min X."/>
            <person name="Zheng Y."/>
            <person name="Lee H."/>
            <person name="Gurtowski J."/>
            <person name="Sedlazeck F.J."/>
            <person name="Harkess A."/>
            <person name="McKain M.R."/>
            <person name="Liao Z."/>
            <person name="Fang J."/>
            <person name="Liu J."/>
            <person name="Zhang X."/>
            <person name="Zhang Q."/>
            <person name="Hu W."/>
            <person name="Qin Y."/>
            <person name="Wang K."/>
            <person name="Chen L.Y."/>
            <person name="Shirley N."/>
            <person name="Lin Y.R."/>
            <person name="Liu L.Y."/>
            <person name="Hernandez A.G."/>
            <person name="Wright C.L."/>
            <person name="Bulone V."/>
            <person name="Tuskan G.A."/>
            <person name="Heath K."/>
            <person name="Zee F."/>
            <person name="Moore P.H."/>
            <person name="Sunkar R."/>
            <person name="Leebens-Mack J.H."/>
            <person name="Mockler T."/>
            <person name="Bennetzen J.L."/>
            <person name="Freeling M."/>
            <person name="Sankoff D."/>
            <person name="Paterson A.H."/>
            <person name="Zhu X."/>
            <person name="Yang X."/>
            <person name="Smith J.A."/>
            <person name="Cushman J.C."/>
            <person name="Paull R.E."/>
            <person name="Yu Q."/>
        </authorList>
    </citation>
    <scope>NUCLEOTIDE SEQUENCE [LARGE SCALE GENOMIC DNA]</scope>
    <source>
        <strain evidence="2">cv. F153</strain>
    </source>
</reference>
<organism evidence="2 3">
    <name type="scientific">Ananas comosus</name>
    <name type="common">Pineapple</name>
    <name type="synonym">Ananas ananas</name>
    <dbReference type="NCBI Taxonomy" id="4615"/>
    <lineage>
        <taxon>Eukaryota</taxon>
        <taxon>Viridiplantae</taxon>
        <taxon>Streptophyta</taxon>
        <taxon>Embryophyta</taxon>
        <taxon>Tracheophyta</taxon>
        <taxon>Spermatophyta</taxon>
        <taxon>Magnoliopsida</taxon>
        <taxon>Liliopsida</taxon>
        <taxon>Poales</taxon>
        <taxon>Bromeliaceae</taxon>
        <taxon>Bromelioideae</taxon>
        <taxon>Ananas</taxon>
    </lineage>
</organism>
<dbReference type="Proteomes" id="UP000515123">
    <property type="component" value="Linkage group 10"/>
</dbReference>
<dbReference type="Pfam" id="PF12530">
    <property type="entry name" value="DUF3730"/>
    <property type="match status" value="2"/>
</dbReference>
<sequence>MTSSSSSSDPYAHLLERTRVPTHPSLHRHAIASLFHKLRSAPPHLSLSSAPGAAALSAAAAASSAAAADQFVRELCRLVCDRLLPASAALVELHSALDGADPRFAPLFVRGVGFLARLSFRSDPSYGRRFDRAELHPFVRALASGAAAERELVRQVLVFVVENRSAGIEEILGFLRPFVLFSVIRKPPSSFARDLISSMASLVCSFPAEAIPFLKLLTDSLKYFPRNSREEVGYLLSSAEYLVDAYVMVFKQMAQTEKLTTNAQVSMFELLKTLLSLCSDQRKPEGVTDTSLQLSKRLLAVQKETGLQYLPEFGMVFVSISIILSQVEFEHEQLAGLKLLILLTDWKYVDDVGIKESAGRLGEELLCVFPVISLMMSPSKSIKSAAAHFLSTVERLILGLLAAPSRKQIANAGVSSISTPESILFRVLEHQYSEQLPFQNCYFLEFLICNSQFGPKGECGKMKNWTSQLKEHLSNPGRRKHALISQSPDNMQSGFSMLLSSVASVLLMHAKFGASALESLAALGATDPKLGLPLLLLILTYIKMLSSHDINTSEMLIRLLEALPSLALHSIMVPFMLQTVSPMLQMEAKPVLRSIAVRLLCKIWVATDGTFANLQEVLDPKTFSEFIPEREVSISMAASVRDVCKHNPDRGVDLILSVSSCIESRDSVVQALGLDSLSHLCEADVVDFYTSLNIILKHLLDYSNDPIVAHSLCTLLRWGALDAEAYSEASKKVLEILWGVATSKKPTSEHSWVKARAAAFNSLSHYKVMLLQDAIPDFKIRNFECLTNEDHPEILEAMEGLEVEIVKSEHINRRRVLKEKRITVHKVEKLLDVFPQAVFPPGKSKYGELPGAALLSLNFTPRDLISQGTLKDLPRVHAAYEKVLVEIAESLHTSRNILVALFALQSWNPFVRCWMRAVATLVDAKGSSDVSDKSTKVAQDIFKIICRIAAESIPRVAVNIAFVIGALCMAVPPTAHLVVSAASDFLLKWLFEYEHEHRQWSAAISLGLISNCFHPTDKKQKFNVINGLLKVICSSESHLVRGACGVGLGYACQDLLTRVESASDSSPEGTMRFDEAALLDNIVGTLSVLICQLCPSVSGPFRDLGESFPLDKYGINTSEGSLEDNDNLDLEEDAWGVAGLVYGLAHSVSALYKVGAYDAVIKIKRMLTSWLPYVDMPDQISIWFDETTKIPLYIGSCLALPYVVAFCQRVELIDDDDLNVLFNRYTFLVSELLKFKKSGTAYQNLLLASCVGVGSLLSCILNDGVHSLRLDDVKCLLDTFRCIYSNPYPPLVHLAGMFGVVNAFGAGAGDLTNTCSQPINLQTHYEQEASFIRGPILACPACETLSTSLVQEIFLVSKDSKDQAMQNFAAWAISFLRNRLWPMESDGVNGSQSSSISQSFPEDALVLKLSLWLRDINSDKTGNRIHATTVATVLRCLSKAPRLPPLDWGAIIRRCMRYEAYFPNLSVEHIPMLLREESLYFSLSHASQISPLLHFLDDLTDLSRLRTLEPRLQSVVLENLSDLLKLFSGSRLEKLYEDLFEYFSSSTSSYLVYEPEQRSTLRMSIWKGLRKCLTEDFKGSDGFGNMERCMECLLSLLPISMSDSRQDGVEEEWSCAINCLGAAPHNWLVDKLQVPTSHVGGDSDEIGKRIVVKARLTRIGCISPSELGKLKAYIFNARSKGIWWSVLVEVAAAVSTAEGSIKRQWLLDALEISCVADYPSTALRFIGLLSSACCMYMPLLTVDPMAVLSDLPVTLPSLLSDGSWAAIITSLVDKLWASTIRICSWAKQLAHKDGFPGLESDDQHIHKDEAEISVFLARVMHRTCISLKDYLPFEKQLRLANLEVH</sequence>
<evidence type="ECO:0000313" key="3">
    <source>
        <dbReference type="RefSeq" id="XP_020097576.1"/>
    </source>
</evidence>
<dbReference type="OrthoDB" id="6125419at2759"/>
<protein>
    <submittedName>
        <fullName evidence="3">Protein RST1-like</fullName>
    </submittedName>
</protein>
<evidence type="ECO:0000313" key="2">
    <source>
        <dbReference type="Proteomes" id="UP000515123"/>
    </source>
</evidence>
<dbReference type="PANTHER" id="PTHR16212">
    <property type="entry name" value="FOCADHESIN FAMILY MEMBER"/>
    <property type="match status" value="1"/>
</dbReference>
<reference evidence="3" key="2">
    <citation type="submission" date="2025-08" db="UniProtKB">
        <authorList>
            <consortium name="RefSeq"/>
        </authorList>
    </citation>
    <scope>IDENTIFICATION</scope>
    <source>
        <tissue evidence="3">Leaf</tissue>
    </source>
</reference>
<feature type="domain" description="DUF3730" evidence="1">
    <location>
        <begin position="552"/>
        <end position="763"/>
    </location>
</feature>
<dbReference type="InterPro" id="IPR016024">
    <property type="entry name" value="ARM-type_fold"/>
</dbReference>
<evidence type="ECO:0000259" key="1">
    <source>
        <dbReference type="Pfam" id="PF12530"/>
    </source>
</evidence>
<dbReference type="GeneID" id="109716501"/>
<dbReference type="GO" id="GO:0060147">
    <property type="term" value="P:regulation of post-transcriptional gene silencing"/>
    <property type="evidence" value="ECO:0007669"/>
    <property type="project" value="InterPro"/>
</dbReference>
<name>A0A6P5FMP5_ANACO</name>
<dbReference type="InterPro" id="IPR045163">
    <property type="entry name" value="Focadhesin/RST1"/>
</dbReference>
<dbReference type="PANTHER" id="PTHR16212:SF4">
    <property type="entry name" value="FOCADHESIN"/>
    <property type="match status" value="1"/>
</dbReference>
<dbReference type="RefSeq" id="XP_020097576.1">
    <property type="nucleotide sequence ID" value="XM_020241987.1"/>
</dbReference>
<dbReference type="SUPFAM" id="SSF48371">
    <property type="entry name" value="ARM repeat"/>
    <property type="match status" value="1"/>
</dbReference>
<accession>A0A6P5FMP5</accession>
<keyword evidence="2" id="KW-1185">Reference proteome</keyword>
<proteinExistence type="predicted"/>
<feature type="domain" description="DUF3730" evidence="1">
    <location>
        <begin position="90"/>
        <end position="354"/>
    </location>
</feature>
<dbReference type="InterPro" id="IPR022542">
    <property type="entry name" value="FOCAD/RST1_DUF3730"/>
</dbReference>
<gene>
    <name evidence="3" type="primary">LOC109716501</name>
</gene>